<dbReference type="EC" id="1.14.13.-" evidence="8"/>
<keyword evidence="5 8" id="KW-0560">Oxidoreductase</keyword>
<dbReference type="FunFam" id="3.50.50.60:FF:000021">
    <property type="entry name" value="Ubiquinone biosynthesis monooxygenase COQ6"/>
    <property type="match status" value="1"/>
</dbReference>
<dbReference type="SUPFAM" id="SSF51905">
    <property type="entry name" value="FAD/NAD(P)-binding domain"/>
    <property type="match status" value="1"/>
</dbReference>
<keyword evidence="6" id="KW-0503">Monooxygenase</keyword>
<keyword evidence="3" id="KW-0285">Flavoprotein</keyword>
<evidence type="ECO:0000256" key="6">
    <source>
        <dbReference type="ARBA" id="ARBA00023033"/>
    </source>
</evidence>
<evidence type="ECO:0000256" key="3">
    <source>
        <dbReference type="ARBA" id="ARBA00022630"/>
    </source>
</evidence>
<dbReference type="Gene3D" id="3.50.50.60">
    <property type="entry name" value="FAD/NAD(P)-binding domain"/>
    <property type="match status" value="2"/>
</dbReference>
<dbReference type="EMBL" id="NSIT01000094">
    <property type="protein sequence ID" value="PJE79117.1"/>
    <property type="molecule type" value="Genomic_DNA"/>
</dbReference>
<comment type="caution">
    <text evidence="8">The sequence shown here is derived from an EMBL/GenBank/DDBJ whole genome shotgun (WGS) entry which is preliminary data.</text>
</comment>
<dbReference type="Pfam" id="PF01494">
    <property type="entry name" value="FAD_binding_3"/>
    <property type="match status" value="1"/>
</dbReference>
<organism evidence="8">
    <name type="scientific">invertebrate metagenome</name>
    <dbReference type="NCBI Taxonomy" id="1711999"/>
    <lineage>
        <taxon>unclassified sequences</taxon>
        <taxon>metagenomes</taxon>
        <taxon>organismal metagenomes</taxon>
    </lineage>
</organism>
<comment type="similarity">
    <text evidence="2">Belongs to the UbiH/COQ6 family.</text>
</comment>
<dbReference type="PROSITE" id="PS01304">
    <property type="entry name" value="UBIH"/>
    <property type="match status" value="1"/>
</dbReference>
<evidence type="ECO:0000256" key="2">
    <source>
        <dbReference type="ARBA" id="ARBA00005349"/>
    </source>
</evidence>
<protein>
    <submittedName>
        <fullName evidence="8">2-octaprenylphenol hydroxylase</fullName>
        <ecNumber evidence="8">1.14.13.-</ecNumber>
    </submittedName>
</protein>
<proteinExistence type="inferred from homology"/>
<evidence type="ECO:0000313" key="8">
    <source>
        <dbReference type="EMBL" id="PJE79117.1"/>
    </source>
</evidence>
<evidence type="ECO:0000259" key="7">
    <source>
        <dbReference type="Pfam" id="PF01494"/>
    </source>
</evidence>
<dbReference type="InterPro" id="IPR018168">
    <property type="entry name" value="Ubi_Hdrlase_CS"/>
</dbReference>
<dbReference type="GO" id="GO:0019168">
    <property type="term" value="F:2-polyprenylphenol 6-hydroxylase activity"/>
    <property type="evidence" value="ECO:0007669"/>
    <property type="project" value="TreeGrafter"/>
</dbReference>
<dbReference type="AlphaFoldDB" id="A0A2H9T7B0"/>
<feature type="domain" description="FAD-binding" evidence="7">
    <location>
        <begin position="89"/>
        <end position="386"/>
    </location>
</feature>
<dbReference type="InterPro" id="IPR051205">
    <property type="entry name" value="UbiH/COQ6_monooxygenase"/>
</dbReference>
<dbReference type="NCBIfam" id="TIGR01988">
    <property type="entry name" value="Ubi-OHases"/>
    <property type="match status" value="1"/>
</dbReference>
<accession>A0A2H9T7B0</accession>
<evidence type="ECO:0000256" key="1">
    <source>
        <dbReference type="ARBA" id="ARBA00001974"/>
    </source>
</evidence>
<comment type="cofactor">
    <cofactor evidence="1">
        <name>FAD</name>
        <dbReference type="ChEBI" id="CHEBI:57692"/>
    </cofactor>
</comment>
<sequence length="444" mass="49416">MRSRPSESTFDIIIVGGGVVGASLALALSQTFTETENSFNKTGHPDKNNRSQKPLSIALLDCQSLHATNASEDNDSSSSEYEPNLFPYSPRVSALNHATIRFFQTLGIWNSIQETRSCPYHHMTVWENPGTGHIDFDASAINCNDIGHIVENQVIRQALLNAIAQRSVTCFDHQSSLTFNLDTKPSQIILNDGSAIYGSLLIAADGAQSVLRSVAGIPVKRQDYRHHAIVTTVETEHYHQDTAWQVFLETGPLAFLPMPDHKGKHYCSIVWSLVPDVADTIESSSDQDFCENLSLAFEQTLGRVIRADHRLRFPLSQSHASSYYHQNVVLTGDAAHTIHPLAGQGVNLGIQDAVVLAAEIRRAYQRQDNIAGQHILSRYQRCRKTSVLSMIHTMKGFHDLFSSNHLTLRWLRNTGLRITDRQALLKQFLLKQALGSSEASFFTK</sequence>
<dbReference type="InterPro" id="IPR002938">
    <property type="entry name" value="FAD-bd"/>
</dbReference>
<dbReference type="InterPro" id="IPR036188">
    <property type="entry name" value="FAD/NAD-bd_sf"/>
</dbReference>
<dbReference type="PANTHER" id="PTHR43876:SF7">
    <property type="entry name" value="UBIQUINONE BIOSYNTHESIS MONOOXYGENASE COQ6, MITOCHONDRIAL"/>
    <property type="match status" value="1"/>
</dbReference>
<dbReference type="InterPro" id="IPR010971">
    <property type="entry name" value="UbiH/COQ6"/>
</dbReference>
<evidence type="ECO:0000256" key="5">
    <source>
        <dbReference type="ARBA" id="ARBA00023002"/>
    </source>
</evidence>
<dbReference type="GO" id="GO:0071949">
    <property type="term" value="F:FAD binding"/>
    <property type="evidence" value="ECO:0007669"/>
    <property type="project" value="InterPro"/>
</dbReference>
<reference evidence="8" key="1">
    <citation type="journal article" date="2017" name="Appl. Environ. Microbiol.">
        <title>Molecular characterization of an Endozoicomonas-like organism causing infection in king scallop Pecten maximus L.</title>
        <authorList>
            <person name="Cano I."/>
            <person name="van Aerle R."/>
            <person name="Ross S."/>
            <person name="Verner-Jeffreys D.W."/>
            <person name="Paley R.K."/>
            <person name="Rimmer G."/>
            <person name="Ryder D."/>
            <person name="Hooper P."/>
            <person name="Stone D."/>
            <person name="Feist S.W."/>
        </authorList>
    </citation>
    <scope>NUCLEOTIDE SEQUENCE</scope>
</reference>
<dbReference type="GO" id="GO:0006744">
    <property type="term" value="P:ubiquinone biosynthetic process"/>
    <property type="evidence" value="ECO:0007669"/>
    <property type="project" value="InterPro"/>
</dbReference>
<keyword evidence="4" id="KW-0274">FAD</keyword>
<gene>
    <name evidence="8" type="primary">ubiI</name>
    <name evidence="8" type="ORF">CI610_01925</name>
</gene>
<dbReference type="PANTHER" id="PTHR43876">
    <property type="entry name" value="UBIQUINONE BIOSYNTHESIS MONOOXYGENASE COQ6, MITOCHONDRIAL"/>
    <property type="match status" value="1"/>
</dbReference>
<name>A0A2H9T7B0_9ZZZZ</name>
<dbReference type="PRINTS" id="PR00420">
    <property type="entry name" value="RNGMNOXGNASE"/>
</dbReference>
<evidence type="ECO:0000256" key="4">
    <source>
        <dbReference type="ARBA" id="ARBA00022827"/>
    </source>
</evidence>